<feature type="transmembrane region" description="Helical" evidence="5">
    <location>
        <begin position="123"/>
        <end position="144"/>
    </location>
</feature>
<comment type="similarity">
    <text evidence="5">Belongs to the class VI-like SAM-binding methyltransferase superfamily. Isoprenylcysteine carboxyl methyltransferase family.</text>
</comment>
<feature type="transmembrane region" description="Helical" evidence="5">
    <location>
        <begin position="212"/>
        <end position="234"/>
    </location>
</feature>
<dbReference type="InterPro" id="IPR007269">
    <property type="entry name" value="ICMT_MeTrfase"/>
</dbReference>
<evidence type="ECO:0000256" key="1">
    <source>
        <dbReference type="ARBA" id="ARBA00004141"/>
    </source>
</evidence>
<dbReference type="GO" id="GO:0032259">
    <property type="term" value="P:methylation"/>
    <property type="evidence" value="ECO:0007669"/>
    <property type="project" value="UniProtKB-KW"/>
</dbReference>
<dbReference type="GO" id="GO:0005789">
    <property type="term" value="C:endoplasmic reticulum membrane"/>
    <property type="evidence" value="ECO:0007669"/>
    <property type="project" value="UniProtKB-SubCell"/>
</dbReference>
<evidence type="ECO:0000256" key="3">
    <source>
        <dbReference type="ARBA" id="ARBA00022989"/>
    </source>
</evidence>
<dbReference type="PANTHER" id="PTHR12714">
    <property type="entry name" value="PROTEIN-S ISOPRENYLCYSTEINE O-METHYLTRANSFERASE"/>
    <property type="match status" value="1"/>
</dbReference>
<comment type="subcellular location">
    <subcellularLocation>
        <location evidence="5">Endoplasmic reticulum membrane</location>
        <topology evidence="5">Multi-pass membrane protein</topology>
    </subcellularLocation>
    <subcellularLocation>
        <location evidence="1">Membrane</location>
        <topology evidence="1">Multi-pass membrane protein</topology>
    </subcellularLocation>
</comment>
<proteinExistence type="inferred from homology"/>
<evidence type="ECO:0000256" key="4">
    <source>
        <dbReference type="ARBA" id="ARBA00023136"/>
    </source>
</evidence>
<keyword evidence="7" id="KW-1185">Reference proteome</keyword>
<evidence type="ECO:0000313" key="7">
    <source>
        <dbReference type="Proteomes" id="UP001215151"/>
    </source>
</evidence>
<reference evidence="6" key="1">
    <citation type="submission" date="2022-11" db="EMBL/GenBank/DDBJ databases">
        <title>Genome Sequence of Cubamyces cubensis.</title>
        <authorList>
            <person name="Buettner E."/>
        </authorList>
    </citation>
    <scope>NUCLEOTIDE SEQUENCE</scope>
    <source>
        <strain evidence="6">MPL-01</strain>
    </source>
</reference>
<organism evidence="6 7">
    <name type="scientific">Trametes cubensis</name>
    <dbReference type="NCBI Taxonomy" id="1111947"/>
    <lineage>
        <taxon>Eukaryota</taxon>
        <taxon>Fungi</taxon>
        <taxon>Dikarya</taxon>
        <taxon>Basidiomycota</taxon>
        <taxon>Agaricomycotina</taxon>
        <taxon>Agaricomycetes</taxon>
        <taxon>Polyporales</taxon>
        <taxon>Polyporaceae</taxon>
        <taxon>Trametes</taxon>
    </lineage>
</organism>
<evidence type="ECO:0000256" key="2">
    <source>
        <dbReference type="ARBA" id="ARBA00022692"/>
    </source>
</evidence>
<gene>
    <name evidence="6" type="ORF">ONZ51_g6288</name>
</gene>
<dbReference type="Pfam" id="PF04140">
    <property type="entry name" value="ICMT"/>
    <property type="match status" value="1"/>
</dbReference>
<dbReference type="AlphaFoldDB" id="A0AAD7TSC6"/>
<keyword evidence="3 5" id="KW-1133">Transmembrane helix</keyword>
<dbReference type="GO" id="GO:0004671">
    <property type="term" value="F:protein C-terminal S-isoprenylcysteine carboxyl O-methyltransferase activity"/>
    <property type="evidence" value="ECO:0007669"/>
    <property type="project" value="UniProtKB-EC"/>
</dbReference>
<protein>
    <recommendedName>
        <fullName evidence="5">Protein-S-isoprenylcysteine O-methyltransferase</fullName>
        <ecNumber evidence="5">2.1.1.100</ecNumber>
    </recommendedName>
</protein>
<dbReference type="PANTHER" id="PTHR12714:SF9">
    <property type="entry name" value="PROTEIN-S-ISOPRENYLCYSTEINE O-METHYLTRANSFERASE"/>
    <property type="match status" value="1"/>
</dbReference>
<evidence type="ECO:0000313" key="6">
    <source>
        <dbReference type="EMBL" id="KAJ8480994.1"/>
    </source>
</evidence>
<keyword evidence="4 5" id="KW-0472">Membrane</keyword>
<sequence length="263" mass="29108">MFIAEAQDFTGHIKGGIYLDAHQHKPDQDLVGTMPTATTTLVKIPLLLVAAYSNFITFTPPNPRSAPDEQGKYSAVKYITITQSFILFEVVTILATCLPSHLADRVLPMLGWRSPTSTLGVHLTLPFLIGAFLCGVGGIIRILCYRALGRHFTFELSLRKDHKLVTDGPYAVVRHPSYTALIMVTVGTLLCLTGSGSWLAESGVMNTLVGRLLVVAWAAEVVWIPIVMIMRVGTEDEILRKEFKEEWEAWSKRTPYKLVPGLL</sequence>
<dbReference type="EMBL" id="JAPEVG010000148">
    <property type="protein sequence ID" value="KAJ8480994.1"/>
    <property type="molecule type" value="Genomic_DNA"/>
</dbReference>
<comment type="catalytic activity">
    <reaction evidence="5">
        <text>[protein]-C-terminal S-[(2E,6E)-farnesyl]-L-cysteine + S-adenosyl-L-methionine = [protein]-C-terminal S-[(2E,6E)-farnesyl]-L-cysteine methyl ester + S-adenosyl-L-homocysteine</text>
        <dbReference type="Rhea" id="RHEA:21672"/>
        <dbReference type="Rhea" id="RHEA-COMP:12125"/>
        <dbReference type="Rhea" id="RHEA-COMP:12126"/>
        <dbReference type="ChEBI" id="CHEBI:57856"/>
        <dbReference type="ChEBI" id="CHEBI:59789"/>
        <dbReference type="ChEBI" id="CHEBI:90510"/>
        <dbReference type="ChEBI" id="CHEBI:90511"/>
        <dbReference type="EC" id="2.1.1.100"/>
    </reaction>
</comment>
<keyword evidence="5" id="KW-0949">S-adenosyl-L-methionine</keyword>
<evidence type="ECO:0000256" key="5">
    <source>
        <dbReference type="RuleBase" id="RU362022"/>
    </source>
</evidence>
<feature type="transmembrane region" description="Helical" evidence="5">
    <location>
        <begin position="178"/>
        <end position="200"/>
    </location>
</feature>
<keyword evidence="5" id="KW-0489">Methyltransferase</keyword>
<keyword evidence="5" id="KW-0808">Transferase</keyword>
<keyword evidence="5" id="KW-0256">Endoplasmic reticulum</keyword>
<accession>A0AAD7TSC6</accession>
<keyword evidence="2 5" id="KW-0812">Transmembrane</keyword>
<dbReference type="Gene3D" id="1.20.120.1630">
    <property type="match status" value="1"/>
</dbReference>
<dbReference type="Proteomes" id="UP001215151">
    <property type="component" value="Unassembled WGS sequence"/>
</dbReference>
<feature type="transmembrane region" description="Helical" evidence="5">
    <location>
        <begin position="85"/>
        <end position="103"/>
    </location>
</feature>
<comment type="caution">
    <text evidence="6">The sequence shown here is derived from an EMBL/GenBank/DDBJ whole genome shotgun (WGS) entry which is preliminary data.</text>
</comment>
<name>A0AAD7TSC6_9APHY</name>
<dbReference type="EC" id="2.1.1.100" evidence="5"/>